<dbReference type="EMBL" id="SODZ01000008">
    <property type="protein sequence ID" value="TDX14978.1"/>
    <property type="molecule type" value="Genomic_DNA"/>
</dbReference>
<organism evidence="2 3">
    <name type="scientific">Petrotoga sibirica</name>
    <dbReference type="NCBI Taxonomy" id="156202"/>
    <lineage>
        <taxon>Bacteria</taxon>
        <taxon>Thermotogati</taxon>
        <taxon>Thermotogota</taxon>
        <taxon>Thermotogae</taxon>
        <taxon>Petrotogales</taxon>
        <taxon>Petrotogaceae</taxon>
        <taxon>Petrotoga</taxon>
    </lineage>
</organism>
<gene>
    <name evidence="2" type="ORF">C8D74_10813</name>
</gene>
<comment type="caution">
    <text evidence="2">The sequence shown here is derived from an EMBL/GenBank/DDBJ whole genome shotgun (WGS) entry which is preliminary data.</text>
</comment>
<name>A0A4R8EW83_9BACT</name>
<sequence>MEPIYNQESQTVRWLKKEVIYNIYGTPPIARGDEIFNYYGYYLRRLDRGFFSDKERYAVAFSHGAI</sequence>
<evidence type="ECO:0000313" key="2">
    <source>
        <dbReference type="EMBL" id="TDX14978.1"/>
    </source>
</evidence>
<accession>A0A4R8EW83</accession>
<dbReference type="InterPro" id="IPR048911">
    <property type="entry name" value="Bflower"/>
</dbReference>
<keyword evidence="3" id="KW-1185">Reference proteome</keyword>
<feature type="domain" description="4-fold beta flower" evidence="1">
    <location>
        <begin position="2"/>
        <end position="65"/>
    </location>
</feature>
<dbReference type="Pfam" id="PF21784">
    <property type="entry name" value="Bflower"/>
    <property type="match status" value="1"/>
</dbReference>
<reference evidence="2 3" key="1">
    <citation type="submission" date="2019-03" db="EMBL/GenBank/DDBJ databases">
        <title>Genomic Encyclopedia of Type Strains, Phase IV (KMG-IV): sequencing the most valuable type-strain genomes for metagenomic binning, comparative biology and taxonomic classification.</title>
        <authorList>
            <person name="Goeker M."/>
        </authorList>
    </citation>
    <scope>NUCLEOTIDE SEQUENCE [LARGE SCALE GENOMIC DNA]</scope>
    <source>
        <strain evidence="2 3">DSM 13575</strain>
    </source>
</reference>
<proteinExistence type="predicted"/>
<evidence type="ECO:0000259" key="1">
    <source>
        <dbReference type="Pfam" id="PF21784"/>
    </source>
</evidence>
<evidence type="ECO:0000313" key="3">
    <source>
        <dbReference type="Proteomes" id="UP000294817"/>
    </source>
</evidence>
<dbReference type="RefSeq" id="WP_103876893.1">
    <property type="nucleotide sequence ID" value="NZ_SODZ01000008.1"/>
</dbReference>
<dbReference type="AlphaFoldDB" id="A0A4R8EW83"/>
<dbReference type="Proteomes" id="UP000294817">
    <property type="component" value="Unassembled WGS sequence"/>
</dbReference>
<protein>
    <recommendedName>
        <fullName evidence="1">4-fold beta flower domain-containing protein</fullName>
    </recommendedName>
</protein>